<feature type="region of interest" description="Disordered" evidence="1">
    <location>
        <begin position="319"/>
        <end position="344"/>
    </location>
</feature>
<feature type="compositionally biased region" description="Polar residues" evidence="1">
    <location>
        <begin position="215"/>
        <end position="234"/>
    </location>
</feature>
<reference evidence="2" key="2">
    <citation type="submission" date="2021-01" db="UniProtKB">
        <authorList>
            <consortium name="EnsemblMetazoa"/>
        </authorList>
    </citation>
    <scope>IDENTIFICATION</scope>
</reference>
<evidence type="ECO:0000313" key="2">
    <source>
        <dbReference type="EnsemblMetazoa" id="XP_030855932"/>
    </source>
</evidence>
<dbReference type="KEGG" id="spu:105440454"/>
<feature type="region of interest" description="Disordered" evidence="1">
    <location>
        <begin position="181"/>
        <end position="240"/>
    </location>
</feature>
<feature type="region of interest" description="Disordered" evidence="1">
    <location>
        <begin position="357"/>
        <end position="425"/>
    </location>
</feature>
<keyword evidence="3" id="KW-1185">Reference proteome</keyword>
<organism evidence="2 3">
    <name type="scientific">Strongylocentrotus purpuratus</name>
    <name type="common">Purple sea urchin</name>
    <dbReference type="NCBI Taxonomy" id="7668"/>
    <lineage>
        <taxon>Eukaryota</taxon>
        <taxon>Metazoa</taxon>
        <taxon>Echinodermata</taxon>
        <taxon>Eleutherozoa</taxon>
        <taxon>Echinozoa</taxon>
        <taxon>Echinoidea</taxon>
        <taxon>Euechinoidea</taxon>
        <taxon>Echinacea</taxon>
        <taxon>Camarodonta</taxon>
        <taxon>Echinidea</taxon>
        <taxon>Strongylocentrotidae</taxon>
        <taxon>Strongylocentrotus</taxon>
    </lineage>
</organism>
<dbReference type="OrthoDB" id="10497101at2759"/>
<feature type="compositionally biased region" description="Basic residues" evidence="1">
    <location>
        <begin position="377"/>
        <end position="387"/>
    </location>
</feature>
<feature type="region of interest" description="Disordered" evidence="1">
    <location>
        <begin position="1"/>
        <end position="27"/>
    </location>
</feature>
<dbReference type="Proteomes" id="UP000007110">
    <property type="component" value="Unassembled WGS sequence"/>
</dbReference>
<evidence type="ECO:0000256" key="1">
    <source>
        <dbReference type="SAM" id="MobiDB-lite"/>
    </source>
</evidence>
<proteinExistence type="predicted"/>
<dbReference type="AlphaFoldDB" id="A0A7M7PT81"/>
<reference evidence="3" key="1">
    <citation type="submission" date="2015-02" db="EMBL/GenBank/DDBJ databases">
        <title>Genome sequencing for Strongylocentrotus purpuratus.</title>
        <authorList>
            <person name="Murali S."/>
            <person name="Liu Y."/>
            <person name="Vee V."/>
            <person name="English A."/>
            <person name="Wang M."/>
            <person name="Skinner E."/>
            <person name="Han Y."/>
            <person name="Muzny D.M."/>
            <person name="Worley K.C."/>
            <person name="Gibbs R.A."/>
        </authorList>
    </citation>
    <scope>NUCLEOTIDE SEQUENCE</scope>
</reference>
<dbReference type="GeneID" id="105440454"/>
<evidence type="ECO:0000313" key="3">
    <source>
        <dbReference type="Proteomes" id="UP000007110"/>
    </source>
</evidence>
<protein>
    <submittedName>
        <fullName evidence="2">Uncharacterized protein</fullName>
    </submittedName>
</protein>
<feature type="compositionally biased region" description="Basic and acidic residues" evidence="1">
    <location>
        <begin position="181"/>
        <end position="208"/>
    </location>
</feature>
<sequence length="527" mass="60397">MMSNFDNLKDTMDDNTDEDPGSNMDLTQTMEYSVDIREITKHRKSREYKSNLYRFKGRLKSQLERVRRKRFDSDDSSGNETTLEWLERLQRNRRQRPAIMQQGNSVNDDEDEEKGIQEDAYQRHVNFQSSGGYIEHDNNLIQMERPYISESESEPCQKLISRRGDEESHQGSKTLRMYKKQEIDQTEGSTREEAIQIVEKKHSPLPRDHGRKKTTSTTLNHLAPGSSASQQQNGDVMPASGAVEESEDTDEILSHIQQLYMGTPDQVLAVRSRDNDDVALLDAETEPTNENENENFRGEDKIPSDVKMFGKMKSGKRRFAKRAHRRAFPQATSSSSENDNDSKDSLEVMMKELKVLKKEHDESSSSTDPASSLLRRQTVRLMKRICKRSRENSETGGTHGNEDTSNGVTFLPSRKRARRSTSPDIEVEETVKAHIKKFEKGTTYIRRYFQKRHRIKHFCKCKDKKEKTDSVFDSKTNALASAASDPVNLENTETDLSTFAIQQVDARDVTLNLHFTNSSTVTVAYGI</sequence>
<dbReference type="OMA" id="RLMKRIC"/>
<name>A0A7M7PT81_STRPU</name>
<accession>A0A7M7PT81</accession>
<dbReference type="RefSeq" id="XP_030855932.1">
    <property type="nucleotide sequence ID" value="XM_031000072.1"/>
</dbReference>
<dbReference type="EnsemblMetazoa" id="XM_031000072">
    <property type="protein sequence ID" value="XP_030855932"/>
    <property type="gene ID" value="LOC105440454"/>
</dbReference>
<dbReference type="InParanoid" id="A0A7M7PT81"/>